<dbReference type="InterPro" id="IPR036465">
    <property type="entry name" value="vWFA_dom_sf"/>
</dbReference>
<dbReference type="Gene3D" id="3.40.50.410">
    <property type="entry name" value="von Willebrand factor, type A domain"/>
    <property type="match status" value="1"/>
</dbReference>
<dbReference type="PANTHER" id="PTHR46914">
    <property type="entry name" value="BACULOVIRAL IAP REPEAT-CONTAINING PROTEIN 1"/>
    <property type="match status" value="1"/>
</dbReference>
<dbReference type="GO" id="GO:0072557">
    <property type="term" value="C:IPAF inflammasome complex"/>
    <property type="evidence" value="ECO:0007669"/>
    <property type="project" value="TreeGrafter"/>
</dbReference>
<feature type="region of interest" description="Disordered" evidence="13">
    <location>
        <begin position="123"/>
        <end position="170"/>
    </location>
</feature>
<dbReference type="PROSITE" id="PS50143">
    <property type="entry name" value="BIR_REPEAT_2"/>
    <property type="match status" value="2"/>
</dbReference>
<comment type="caution">
    <text evidence="17">The sequence shown here is derived from an EMBL/GenBank/DDBJ whole genome shotgun (WGS) entry which is preliminary data.</text>
</comment>
<keyword evidence="14" id="KW-0812">Transmembrane</keyword>
<keyword evidence="8" id="KW-0804">Transcription</keyword>
<reference evidence="17 18" key="1">
    <citation type="journal article" date="2024" name="Proc. Natl. Acad. Sci. U.S.A.">
        <title>The genetic regulatory architecture and epigenomic basis for age-related changes in rattlesnake venom.</title>
        <authorList>
            <person name="Hogan M.P."/>
            <person name="Holding M.L."/>
            <person name="Nystrom G.S."/>
            <person name="Colston T.J."/>
            <person name="Bartlett D.A."/>
            <person name="Mason A.J."/>
            <person name="Ellsworth S.A."/>
            <person name="Rautsaw R.M."/>
            <person name="Lawrence K.C."/>
            <person name="Strickland J.L."/>
            <person name="He B."/>
            <person name="Fraser P."/>
            <person name="Margres M.J."/>
            <person name="Gilbert D.M."/>
            <person name="Gibbs H.L."/>
            <person name="Parkinson C.L."/>
            <person name="Rokyta D.R."/>
        </authorList>
    </citation>
    <scope>NUCLEOTIDE SEQUENCE [LARGE SCALE GENOMIC DNA]</scope>
    <source>
        <strain evidence="17">DRR0105</strain>
    </source>
</reference>
<dbReference type="PROSITE" id="PS51980">
    <property type="entry name" value="OCEL"/>
    <property type="match status" value="1"/>
</dbReference>
<keyword evidence="9" id="KW-0234">DNA repair</keyword>
<dbReference type="SUPFAM" id="SSF53300">
    <property type="entry name" value="vWA-like"/>
    <property type="match status" value="1"/>
</dbReference>
<organism evidence="17 18">
    <name type="scientific">Crotalus adamanteus</name>
    <name type="common">Eastern diamondback rattlesnake</name>
    <dbReference type="NCBI Taxonomy" id="8729"/>
    <lineage>
        <taxon>Eukaryota</taxon>
        <taxon>Metazoa</taxon>
        <taxon>Chordata</taxon>
        <taxon>Craniata</taxon>
        <taxon>Vertebrata</taxon>
        <taxon>Euteleostomi</taxon>
        <taxon>Lepidosauria</taxon>
        <taxon>Squamata</taxon>
        <taxon>Bifurcata</taxon>
        <taxon>Unidentata</taxon>
        <taxon>Episquamata</taxon>
        <taxon>Toxicofera</taxon>
        <taxon>Serpentes</taxon>
        <taxon>Colubroidea</taxon>
        <taxon>Viperidae</taxon>
        <taxon>Crotalinae</taxon>
        <taxon>Crotalus</taxon>
    </lineage>
</organism>
<evidence type="ECO:0000256" key="1">
    <source>
        <dbReference type="ARBA" id="ARBA00004123"/>
    </source>
</evidence>
<evidence type="ECO:0000256" key="13">
    <source>
        <dbReference type="SAM" id="MobiDB-lite"/>
    </source>
</evidence>
<dbReference type="InterPro" id="IPR001370">
    <property type="entry name" value="BIR_rpt"/>
</dbReference>
<feature type="coiled-coil region" evidence="12">
    <location>
        <begin position="192"/>
        <end position="233"/>
    </location>
</feature>
<evidence type="ECO:0000256" key="14">
    <source>
        <dbReference type="SAM" id="Phobius"/>
    </source>
</evidence>
<keyword evidence="14" id="KW-1133">Transmembrane helix</keyword>
<dbReference type="Pfam" id="PF07303">
    <property type="entry name" value="Occludin_ELL"/>
    <property type="match status" value="1"/>
</dbReference>
<dbReference type="GO" id="GO:0006289">
    <property type="term" value="P:nucleotide-excision repair"/>
    <property type="evidence" value="ECO:0007669"/>
    <property type="project" value="InterPro"/>
</dbReference>
<comment type="similarity">
    <text evidence="11">Belongs to the ELL/occludin family.</text>
</comment>
<evidence type="ECO:0000313" key="18">
    <source>
        <dbReference type="Proteomes" id="UP001474421"/>
    </source>
</evidence>
<evidence type="ECO:0000256" key="7">
    <source>
        <dbReference type="ARBA" id="ARBA00023015"/>
    </source>
</evidence>
<dbReference type="Pfam" id="PF00653">
    <property type="entry name" value="BIR"/>
    <property type="match status" value="2"/>
</dbReference>
<proteinExistence type="inferred from homology"/>
<dbReference type="InterPro" id="IPR002035">
    <property type="entry name" value="VWF_A"/>
</dbReference>
<dbReference type="Pfam" id="PF04056">
    <property type="entry name" value="Ssl1"/>
    <property type="match status" value="1"/>
</dbReference>
<dbReference type="GO" id="GO:0016045">
    <property type="term" value="P:detection of bacterium"/>
    <property type="evidence" value="ECO:0007669"/>
    <property type="project" value="TreeGrafter"/>
</dbReference>
<protein>
    <submittedName>
        <fullName evidence="17">Occludin</fullName>
    </submittedName>
</protein>
<evidence type="ECO:0000256" key="3">
    <source>
        <dbReference type="ARBA" id="ARBA00022723"/>
    </source>
</evidence>
<feature type="domain" description="VWFA" evidence="15">
    <location>
        <begin position="342"/>
        <end position="518"/>
    </location>
</feature>
<dbReference type="InterPro" id="IPR007198">
    <property type="entry name" value="Ssl1-like"/>
</dbReference>
<dbReference type="SUPFAM" id="SSF57924">
    <property type="entry name" value="Inhibitor of apoptosis (IAP) repeat"/>
    <property type="match status" value="2"/>
</dbReference>
<evidence type="ECO:0000256" key="9">
    <source>
        <dbReference type="ARBA" id="ARBA00023204"/>
    </source>
</evidence>
<sequence>MNQYLYHYCVVEPQEAIAIVLGFLIAAALAIIIFFAVKTRSKIGYYGKMSILWDNTKGFDESPNVEEWIKNVSAGPEAATPGADYPDRIASSMGYSVSDAPAHQIRNDNYTASPVPEVVAPLTKDQKQSQYVNTNSYNGSAKDPPHRKKRGRTRRATSDNYDADYTTGGESCDELDENWDREYPPVSSDQQRQAYKRNFDAELQEYKRLQAELDEISKELSRLDKELDDYIEGSEEYKAAADEYNRLKDIKSSADYKNRKAHCKMLKSKLSHIKRMLRNAENIDSKKWMMNLKEPNGGKGVMKEHEDESGSLKATIEDILFKAKRKRTFEHHGQVRLGMMRHLYVIVDGSRTMEDQDLKPNRLTCSLKLLEYFVEEYFDQNPISQIGIIVTRSKRAEKLTELSGNPRKHITALKKAVDMTCLGEPSLYNALNLATQTLKHMPGHTSREVLVILSSLTTCDPSNIYDLIKSLKSVKIRVSVIGLSAEVRVCTVLARETGGTYHVILDESHYKELLMHHVSPPPASSSSESSLIRMGFPQHTIAQMADQDAKPSFSMAHLENSNDPGLTLGGYFCPQCRAKYCELPVECKVCGLTLVSAPHLARSYHHLFPLDAFEEVPVEQYMGERYCQGCQGEIRDHHVYICKQLISTVHKSGPGNRMAAKQSSADISNISELDASVIETFYAKSNLNCSKFMEEMELGHQQVRKQLQRGFNPTMRSIKDTVQCFSCSGCLGNWEEGDDPWKEHAKWFPECEFLQREKSRDEIKQYIQSYCGFLGITGKHFTASARKCLPSDPEDLEPFLNIYKDEEIRLESFKTWPQDAHADPAILAKAGFFYTGRNDTVQCFSCSGYVYNWKETDDPWEEHVKFFPHCKLSDPERWISSENSKMQPETESQNEKQTYYSENLNELEAVCSAVTNIALDEHEWLQRKLSEAYNDFSFRKMISFGDHTQFAVDLKLLYGDLAIVSKDINNQPQQQLTLPEVLESFYSITVIEGEAAPDIQNLKLLFSFFDNIELNLYNCNGLLENIKLVIEENLKSFKICSLNDNELNELEENLLLSMSSLESLDIKWSTSLPETLFANLDKYTFLKELSLDLPGCHNIFDTIPEGFKNLHNIEKLILCNIQFKTSSARLVEFIRNFPNLSVFHLKNSTFVDVGALMGAMTSCKKLTEILLNDLNAGDKALCALTAVLPNFTELKILNLSTLYLQNKEASTALALALRSLMNLEQLVLPSGEGIRHAAKLIVQQCFHFPNLRKLQFSLYLSDEGLLEIAKVAADGGFQKLEFLCLSVNHKITEETWRNFFQTLSNMPALQEVDFNRTVTHQIKCQAATVKSFVQCVSRLPNLRTIGMIGWLFDEKDLNMFEIMKQQHPQSKDLTLIWKCILPFAPIIDE</sequence>
<feature type="domain" description="OCEL" evidence="16">
    <location>
        <begin position="177"/>
        <end position="285"/>
    </location>
</feature>
<dbReference type="GO" id="GO:0043027">
    <property type="term" value="F:cysteine-type endopeptidase inhibitor activity involved in apoptotic process"/>
    <property type="evidence" value="ECO:0007669"/>
    <property type="project" value="InterPro"/>
</dbReference>
<dbReference type="PANTHER" id="PTHR46914:SF1">
    <property type="entry name" value="BACULOVIRAL IAP REPEAT-CONTAINING PROTEIN 1"/>
    <property type="match status" value="1"/>
</dbReference>
<evidence type="ECO:0000259" key="16">
    <source>
        <dbReference type="PROSITE" id="PS51980"/>
    </source>
</evidence>
<dbReference type="GO" id="GO:0070269">
    <property type="term" value="P:pyroptotic inflammatory response"/>
    <property type="evidence" value="ECO:0007669"/>
    <property type="project" value="TreeGrafter"/>
</dbReference>
<feature type="compositionally biased region" description="Polar residues" evidence="13">
    <location>
        <begin position="128"/>
        <end position="139"/>
    </location>
</feature>
<keyword evidence="6" id="KW-0862">Zinc</keyword>
<evidence type="ECO:0000256" key="11">
    <source>
        <dbReference type="PROSITE-ProRule" id="PRU01324"/>
    </source>
</evidence>
<evidence type="ECO:0000256" key="4">
    <source>
        <dbReference type="ARBA" id="ARBA00022763"/>
    </source>
</evidence>
<gene>
    <name evidence="17" type="ORF">NXF25_007216</name>
</gene>
<dbReference type="SMART" id="SM00238">
    <property type="entry name" value="BIR"/>
    <property type="match status" value="2"/>
</dbReference>
<dbReference type="InterPro" id="IPR010844">
    <property type="entry name" value="Occludin_ELL"/>
</dbReference>
<dbReference type="SUPFAM" id="SSF52047">
    <property type="entry name" value="RNI-like"/>
    <property type="match status" value="1"/>
</dbReference>
<dbReference type="InterPro" id="IPR028789">
    <property type="entry name" value="Naip"/>
</dbReference>
<dbReference type="InterPro" id="IPR012170">
    <property type="entry name" value="TFIIH_SSL1/p44"/>
</dbReference>
<keyword evidence="5" id="KW-0863">Zinc-finger</keyword>
<dbReference type="GO" id="GO:0005524">
    <property type="term" value="F:ATP binding"/>
    <property type="evidence" value="ECO:0007669"/>
    <property type="project" value="TreeGrafter"/>
</dbReference>
<evidence type="ECO:0000259" key="15">
    <source>
        <dbReference type="PROSITE" id="PS50234"/>
    </source>
</evidence>
<keyword evidence="14" id="KW-0472">Membrane</keyword>
<dbReference type="CDD" id="cd00022">
    <property type="entry name" value="BIR"/>
    <property type="match status" value="2"/>
</dbReference>
<dbReference type="Gene3D" id="1.10.1170.10">
    <property type="entry name" value="Inhibitor Of Apoptosis Protein (2mihbC-IAP-1), Chain A"/>
    <property type="match status" value="2"/>
</dbReference>
<dbReference type="CDD" id="cd01453">
    <property type="entry name" value="vWA_transcription_factor_IIH_type"/>
    <property type="match status" value="1"/>
</dbReference>
<keyword evidence="12" id="KW-0175">Coiled coil</keyword>
<dbReference type="GO" id="GO:0042742">
    <property type="term" value="P:defense response to bacterium"/>
    <property type="evidence" value="ECO:0007669"/>
    <property type="project" value="TreeGrafter"/>
</dbReference>
<dbReference type="FunFam" id="3.40.50.410:FF:000015">
    <property type="entry name" value="General transcription factor IIH subunit 2"/>
    <property type="match status" value="1"/>
</dbReference>
<dbReference type="InterPro" id="IPR032675">
    <property type="entry name" value="LRR_dom_sf"/>
</dbReference>
<comment type="subcellular location">
    <subcellularLocation>
        <location evidence="1">Nucleus</location>
    </subcellularLocation>
</comment>
<dbReference type="EMBL" id="JAOTOJ010000002">
    <property type="protein sequence ID" value="KAK9408442.1"/>
    <property type="molecule type" value="Genomic_DNA"/>
</dbReference>
<dbReference type="SMART" id="SM00327">
    <property type="entry name" value="VWA"/>
    <property type="match status" value="1"/>
</dbReference>
<accession>A0AAW1C246</accession>
<name>A0AAW1C246_CROAD</name>
<dbReference type="PROSITE" id="PS50234">
    <property type="entry name" value="VWFA"/>
    <property type="match status" value="1"/>
</dbReference>
<evidence type="ECO:0000256" key="6">
    <source>
        <dbReference type="ARBA" id="ARBA00022833"/>
    </source>
</evidence>
<dbReference type="Gene3D" id="3.80.10.10">
    <property type="entry name" value="Ribonuclease Inhibitor"/>
    <property type="match status" value="1"/>
</dbReference>
<evidence type="ECO:0000256" key="10">
    <source>
        <dbReference type="ARBA" id="ARBA00023242"/>
    </source>
</evidence>
<evidence type="ECO:0000256" key="5">
    <source>
        <dbReference type="ARBA" id="ARBA00022771"/>
    </source>
</evidence>
<keyword evidence="4" id="KW-0227">DNA damage</keyword>
<dbReference type="Gene3D" id="6.10.140.340">
    <property type="match status" value="1"/>
</dbReference>
<dbReference type="GO" id="GO:0006351">
    <property type="term" value="P:DNA-templated transcription"/>
    <property type="evidence" value="ECO:0007669"/>
    <property type="project" value="InterPro"/>
</dbReference>
<feature type="compositionally biased region" description="Basic residues" evidence="13">
    <location>
        <begin position="145"/>
        <end position="155"/>
    </location>
</feature>
<dbReference type="SUPFAM" id="SSF144292">
    <property type="entry name" value="occludin/ELL-like"/>
    <property type="match status" value="1"/>
</dbReference>
<comment type="similarity">
    <text evidence="2">Belongs to the GTF2H2 family.</text>
</comment>
<dbReference type="GO" id="GO:0008270">
    <property type="term" value="F:zinc ion binding"/>
    <property type="evidence" value="ECO:0007669"/>
    <property type="project" value="UniProtKB-KW"/>
</dbReference>
<evidence type="ECO:0000256" key="2">
    <source>
        <dbReference type="ARBA" id="ARBA00006092"/>
    </source>
</evidence>
<feature type="transmembrane region" description="Helical" evidence="14">
    <location>
        <begin position="16"/>
        <end position="37"/>
    </location>
</feature>
<keyword evidence="7" id="KW-0805">Transcription regulation</keyword>
<evidence type="ECO:0000256" key="8">
    <source>
        <dbReference type="ARBA" id="ARBA00023163"/>
    </source>
</evidence>
<evidence type="ECO:0000313" key="17">
    <source>
        <dbReference type="EMBL" id="KAK9408442.1"/>
    </source>
</evidence>
<dbReference type="NCBIfam" id="TIGR00622">
    <property type="entry name" value="ssl1"/>
    <property type="match status" value="1"/>
</dbReference>
<keyword evidence="3" id="KW-0479">Metal-binding</keyword>
<keyword evidence="10" id="KW-0539">Nucleus</keyword>
<evidence type="ECO:0000256" key="12">
    <source>
        <dbReference type="SAM" id="Coils"/>
    </source>
</evidence>
<keyword evidence="18" id="KW-1185">Reference proteome</keyword>
<dbReference type="Proteomes" id="UP001474421">
    <property type="component" value="Unassembled WGS sequence"/>
</dbReference>
<dbReference type="GO" id="GO:0000439">
    <property type="term" value="C:transcription factor TFIIH core complex"/>
    <property type="evidence" value="ECO:0007669"/>
    <property type="project" value="InterPro"/>
</dbReference>
<dbReference type="GO" id="GO:0043066">
    <property type="term" value="P:negative regulation of apoptotic process"/>
    <property type="evidence" value="ECO:0007669"/>
    <property type="project" value="InterPro"/>
</dbReference>